<sequence>MESRPKIAVPPTAAERAADLTAWGALALLWALTMWYFIYLPDTIPVHFNGAGQPDRYGEKGTLVAMALVATALFAAMTAVTNAVNKSPHKLNYSVTITPANALGQYRGAIRVPRGFRIGLVLVFLQMLHETGQVAAGRAAELGMWSLPVSLGLLLGPSGLWYWWTVVREGR</sequence>
<evidence type="ECO:0000256" key="1">
    <source>
        <dbReference type="SAM" id="Phobius"/>
    </source>
</evidence>
<feature type="transmembrane region" description="Helical" evidence="1">
    <location>
        <begin position="20"/>
        <end position="39"/>
    </location>
</feature>
<feature type="transmembrane region" description="Helical" evidence="1">
    <location>
        <begin position="63"/>
        <end position="84"/>
    </location>
</feature>
<feature type="domain" description="DUF1648" evidence="2">
    <location>
        <begin position="26"/>
        <end position="70"/>
    </location>
</feature>
<dbReference type="Pfam" id="PF07853">
    <property type="entry name" value="DUF1648"/>
    <property type="match status" value="1"/>
</dbReference>
<dbReference type="InterPro" id="IPR012867">
    <property type="entry name" value="DUF1648"/>
</dbReference>
<dbReference type="RefSeq" id="WP_243513204.1">
    <property type="nucleotide sequence ID" value="NZ_CP094534.1"/>
</dbReference>
<protein>
    <submittedName>
        <fullName evidence="3">DUF1648 domain-containing protein</fullName>
    </submittedName>
</protein>
<evidence type="ECO:0000313" key="3">
    <source>
        <dbReference type="EMBL" id="UOE33464.1"/>
    </source>
</evidence>
<name>A0ABY4B3U4_9BACT</name>
<keyword evidence="1" id="KW-0812">Transmembrane</keyword>
<accession>A0ABY4B3U4</accession>
<feature type="transmembrane region" description="Helical" evidence="1">
    <location>
        <begin position="115"/>
        <end position="136"/>
    </location>
</feature>
<evidence type="ECO:0000313" key="4">
    <source>
        <dbReference type="Proteomes" id="UP000831390"/>
    </source>
</evidence>
<proteinExistence type="predicted"/>
<keyword evidence="1" id="KW-1133">Transmembrane helix</keyword>
<dbReference type="EMBL" id="CP094534">
    <property type="protein sequence ID" value="UOE33464.1"/>
    <property type="molecule type" value="Genomic_DNA"/>
</dbReference>
<evidence type="ECO:0000259" key="2">
    <source>
        <dbReference type="Pfam" id="PF07853"/>
    </source>
</evidence>
<feature type="transmembrane region" description="Helical" evidence="1">
    <location>
        <begin position="142"/>
        <end position="164"/>
    </location>
</feature>
<reference evidence="3 4" key="1">
    <citation type="submission" date="2022-03" db="EMBL/GenBank/DDBJ databases">
        <title>Hymenobactersp. isolated from the air.</title>
        <authorList>
            <person name="Won M."/>
            <person name="Kwon S.-W."/>
        </authorList>
    </citation>
    <scope>NUCLEOTIDE SEQUENCE [LARGE SCALE GENOMIC DNA]</scope>
    <source>
        <strain evidence="3 4">KACC 22596</strain>
    </source>
</reference>
<keyword evidence="4" id="KW-1185">Reference proteome</keyword>
<gene>
    <name evidence="3" type="ORF">MTP16_20350</name>
</gene>
<organism evidence="3 4">
    <name type="scientific">Hymenobacter monticola</name>
    <dbReference type="NCBI Taxonomy" id="1705399"/>
    <lineage>
        <taxon>Bacteria</taxon>
        <taxon>Pseudomonadati</taxon>
        <taxon>Bacteroidota</taxon>
        <taxon>Cytophagia</taxon>
        <taxon>Cytophagales</taxon>
        <taxon>Hymenobacteraceae</taxon>
        <taxon>Hymenobacter</taxon>
    </lineage>
</organism>
<dbReference type="Proteomes" id="UP000831390">
    <property type="component" value="Chromosome"/>
</dbReference>
<keyword evidence="1" id="KW-0472">Membrane</keyword>